<keyword evidence="3" id="KW-1185">Reference proteome</keyword>
<feature type="transmembrane region" description="Helical" evidence="1">
    <location>
        <begin position="135"/>
        <end position="152"/>
    </location>
</feature>
<evidence type="ECO:0000256" key="1">
    <source>
        <dbReference type="SAM" id="Phobius"/>
    </source>
</evidence>
<dbReference type="STRING" id="1003.SAMN04488541_102637"/>
<organism evidence="2 3">
    <name type="scientific">Thermoflexibacter ruber</name>
    <dbReference type="NCBI Taxonomy" id="1003"/>
    <lineage>
        <taxon>Bacteria</taxon>
        <taxon>Pseudomonadati</taxon>
        <taxon>Bacteroidota</taxon>
        <taxon>Cytophagia</taxon>
        <taxon>Cytophagales</taxon>
        <taxon>Thermoflexibacteraceae</taxon>
        <taxon>Thermoflexibacter</taxon>
    </lineage>
</organism>
<dbReference type="OrthoDB" id="1120881at2"/>
<feature type="transmembrane region" description="Helical" evidence="1">
    <location>
        <begin position="68"/>
        <end position="88"/>
    </location>
</feature>
<sequence length="203" mass="22776">MDKEKYIEDLKEIKDIMHRSKRFISLSGLSGVSTGVVALIGVFLAYQIVFKGNDYLVHHAVGISNEHLSYLLLIATGTLVLSVWNAIFFTHRKTKKQNQSVWNIQTKQLLLNLLIPLITGGILCLLFLAKGFVGVLPPLTLLFYGLALVNGSKYTLPEIRNLGLIEILVGLIAFHLVEYGLFFWALGFGLVQIIYGLIIQRKY</sequence>
<evidence type="ECO:0000313" key="3">
    <source>
        <dbReference type="Proteomes" id="UP000199513"/>
    </source>
</evidence>
<keyword evidence="1" id="KW-0812">Transmembrane</keyword>
<feature type="transmembrane region" description="Helical" evidence="1">
    <location>
        <begin position="182"/>
        <end position="199"/>
    </location>
</feature>
<keyword evidence="1" id="KW-1133">Transmembrane helix</keyword>
<feature type="transmembrane region" description="Helical" evidence="1">
    <location>
        <begin position="159"/>
        <end position="176"/>
    </location>
</feature>
<accession>A0A1I2HT83</accession>
<dbReference type="AlphaFoldDB" id="A0A1I2HT83"/>
<proteinExistence type="predicted"/>
<gene>
    <name evidence="2" type="ORF">SAMN04488541_102637</name>
</gene>
<evidence type="ECO:0000313" key="2">
    <source>
        <dbReference type="EMBL" id="SFF33079.1"/>
    </source>
</evidence>
<feature type="transmembrane region" description="Helical" evidence="1">
    <location>
        <begin position="109"/>
        <end position="129"/>
    </location>
</feature>
<dbReference type="EMBL" id="FONY01000026">
    <property type="protein sequence ID" value="SFF33079.1"/>
    <property type="molecule type" value="Genomic_DNA"/>
</dbReference>
<protein>
    <submittedName>
        <fullName evidence="2">Uncharacterized protein</fullName>
    </submittedName>
</protein>
<keyword evidence="1" id="KW-0472">Membrane</keyword>
<reference evidence="2 3" key="1">
    <citation type="submission" date="2016-10" db="EMBL/GenBank/DDBJ databases">
        <authorList>
            <person name="de Groot N.N."/>
        </authorList>
    </citation>
    <scope>NUCLEOTIDE SEQUENCE [LARGE SCALE GENOMIC DNA]</scope>
    <source>
        <strain>GEY</strain>
        <strain evidence="3">DSM 9560</strain>
    </source>
</reference>
<dbReference type="Proteomes" id="UP000199513">
    <property type="component" value="Unassembled WGS sequence"/>
</dbReference>
<feature type="transmembrane region" description="Helical" evidence="1">
    <location>
        <begin position="23"/>
        <end position="48"/>
    </location>
</feature>
<name>A0A1I2HT83_9BACT</name>
<dbReference type="RefSeq" id="WP_091547050.1">
    <property type="nucleotide sequence ID" value="NZ_FONY01000026.1"/>
</dbReference>